<evidence type="ECO:0000256" key="1">
    <source>
        <dbReference type="SAM" id="MobiDB-lite"/>
    </source>
</evidence>
<feature type="region of interest" description="Disordered" evidence="1">
    <location>
        <begin position="1"/>
        <end position="131"/>
    </location>
</feature>
<comment type="caution">
    <text evidence="2">The sequence shown here is derived from an EMBL/GenBank/DDBJ whole genome shotgun (WGS) entry which is preliminary data.</text>
</comment>
<organism evidence="2 3">
    <name type="scientific">Stephania yunnanensis</name>
    <dbReference type="NCBI Taxonomy" id="152371"/>
    <lineage>
        <taxon>Eukaryota</taxon>
        <taxon>Viridiplantae</taxon>
        <taxon>Streptophyta</taxon>
        <taxon>Embryophyta</taxon>
        <taxon>Tracheophyta</taxon>
        <taxon>Spermatophyta</taxon>
        <taxon>Magnoliopsida</taxon>
        <taxon>Ranunculales</taxon>
        <taxon>Menispermaceae</taxon>
        <taxon>Menispermoideae</taxon>
        <taxon>Cissampelideae</taxon>
        <taxon>Stephania</taxon>
    </lineage>
</organism>
<feature type="compositionally biased region" description="Low complexity" evidence="1">
    <location>
        <begin position="47"/>
        <end position="74"/>
    </location>
</feature>
<reference evidence="2 3" key="1">
    <citation type="submission" date="2024-01" db="EMBL/GenBank/DDBJ databases">
        <title>Genome assemblies of Stephania.</title>
        <authorList>
            <person name="Yang L."/>
        </authorList>
    </citation>
    <scope>NUCLEOTIDE SEQUENCE [LARGE SCALE GENOMIC DNA]</scope>
    <source>
        <strain evidence="2">YNDBR</strain>
        <tissue evidence="2">Leaf</tissue>
    </source>
</reference>
<feature type="region of interest" description="Disordered" evidence="1">
    <location>
        <begin position="204"/>
        <end position="231"/>
    </location>
</feature>
<keyword evidence="3" id="KW-1185">Reference proteome</keyword>
<name>A0AAP0IFH3_9MAGN</name>
<proteinExistence type="predicted"/>
<sequence length="231" mass="24570">MSDRERRERKKEQKKQRGGEKEEGKRVIGRSGGDATVGEEDAGWSSGGASETATPAATPTASRGGAARGSSATPVRSELAEIVPAGADGGARQWTPARGWTEGSGEAPVTPAVGSLGSAEGRTSGSAQAAQTAQAAQAAQLRKAAAVAGWGTGGGAGERPAAAARQRRRRRRRDSRGEAWWRSFDRSISRFRRNRDDAMEGLRSRVSVRKSRRERIREFRVPRTSSEGKAT</sequence>
<dbReference type="EMBL" id="JBBNAF010000009">
    <property type="protein sequence ID" value="KAK9114569.1"/>
    <property type="molecule type" value="Genomic_DNA"/>
</dbReference>
<accession>A0AAP0IFH3</accession>
<dbReference type="Proteomes" id="UP001420932">
    <property type="component" value="Unassembled WGS sequence"/>
</dbReference>
<gene>
    <name evidence="2" type="ORF">Syun_021366</name>
</gene>
<evidence type="ECO:0000313" key="3">
    <source>
        <dbReference type="Proteomes" id="UP001420932"/>
    </source>
</evidence>
<dbReference type="AlphaFoldDB" id="A0AAP0IFH3"/>
<feature type="compositionally biased region" description="Basic and acidic residues" evidence="1">
    <location>
        <begin position="15"/>
        <end position="26"/>
    </location>
</feature>
<evidence type="ECO:0000313" key="2">
    <source>
        <dbReference type="EMBL" id="KAK9114569.1"/>
    </source>
</evidence>
<feature type="compositionally biased region" description="Basic residues" evidence="1">
    <location>
        <begin position="165"/>
        <end position="174"/>
    </location>
</feature>
<feature type="region of interest" description="Disordered" evidence="1">
    <location>
        <begin position="149"/>
        <end position="178"/>
    </location>
</feature>
<protein>
    <submittedName>
        <fullName evidence="2">Uncharacterized protein</fullName>
    </submittedName>
</protein>